<sequence>MKKYLSLAVVFLLAIFQTACKSGEAVAGNYRKNNPFTLTYGGAITRNEPGKVNIHPVKYRLNGLKIAANVYTPANYTPQQKYPAIIVAHPNGGVKEQVAGLYAQRLAEQGYITIAMDAAYQGASGGKPRNTDKPACRIEDIHGAADFITRYAGVDAERLGLLGICGGGGYSLGAAKVDKRFKAVATLSMFNSGRVRRNGFKDSQLNTIQERLRQASAARAQEASGGKILYVGGGAAQTDEQIAALPFEMYREGAIYYERTHGHPNSGAYPNSGGSYTVSSLMDLMSWDATDQIELIDQPLLMIAGSKADSLYMTEDAFKKAIGTKDKELFKIEGATHIETYWVPKYVAAAMNKLTAFYTKTLAAKEGKIPPQGGTAVKNKSLSKKTAT</sequence>
<dbReference type="Proteomes" id="UP000269352">
    <property type="component" value="Unassembled WGS sequence"/>
</dbReference>
<dbReference type="SUPFAM" id="SSF53474">
    <property type="entry name" value="alpha/beta-Hydrolases"/>
    <property type="match status" value="1"/>
</dbReference>
<dbReference type="Gene3D" id="3.40.50.1820">
    <property type="entry name" value="alpha/beta hydrolase"/>
    <property type="match status" value="1"/>
</dbReference>
<dbReference type="InterPro" id="IPR000383">
    <property type="entry name" value="Xaa-Pro-like_dom"/>
</dbReference>
<dbReference type="InterPro" id="IPR051411">
    <property type="entry name" value="Polyketide_trans_af380"/>
</dbReference>
<evidence type="ECO:0000259" key="3">
    <source>
        <dbReference type="Pfam" id="PF02129"/>
    </source>
</evidence>
<accession>A0A388TCS9</accession>
<organism evidence="4 5">
    <name type="scientific">Termititenax aidoneus</name>
    <dbReference type="NCBI Taxonomy" id="2218524"/>
    <lineage>
        <taxon>Bacteria</taxon>
        <taxon>Bacillati</taxon>
        <taxon>Candidatus Margulisiibacteriota</taxon>
        <taxon>Candidatus Termititenacia</taxon>
        <taxon>Candidatus Termititenacales</taxon>
        <taxon>Candidatus Termititenacaceae</taxon>
        <taxon>Candidatus Termititenax</taxon>
    </lineage>
</organism>
<evidence type="ECO:0000313" key="4">
    <source>
        <dbReference type="EMBL" id="GBR74710.1"/>
    </source>
</evidence>
<dbReference type="GO" id="GO:0016787">
    <property type="term" value="F:hydrolase activity"/>
    <property type="evidence" value="ECO:0007669"/>
    <property type="project" value="UniProtKB-KW"/>
</dbReference>
<feature type="signal peptide" evidence="2">
    <location>
        <begin position="1"/>
        <end position="21"/>
    </location>
</feature>
<keyword evidence="4" id="KW-0378">Hydrolase</keyword>
<evidence type="ECO:0000256" key="2">
    <source>
        <dbReference type="SAM" id="SignalP"/>
    </source>
</evidence>
<feature type="region of interest" description="Disordered" evidence="1">
    <location>
        <begin position="369"/>
        <end position="388"/>
    </location>
</feature>
<dbReference type="Pfam" id="PF02129">
    <property type="entry name" value="Peptidase_S15"/>
    <property type="match status" value="1"/>
</dbReference>
<dbReference type="Gene3D" id="1.10.10.800">
    <property type="match status" value="1"/>
</dbReference>
<feature type="domain" description="Xaa-Pro dipeptidyl-peptidase-like" evidence="3">
    <location>
        <begin position="63"/>
        <end position="209"/>
    </location>
</feature>
<name>A0A388TCS9_TERA1</name>
<dbReference type="EMBL" id="BGZN01000071">
    <property type="protein sequence ID" value="GBR74710.1"/>
    <property type="molecule type" value="Genomic_DNA"/>
</dbReference>
<dbReference type="InterPro" id="IPR029058">
    <property type="entry name" value="AB_hydrolase_fold"/>
</dbReference>
<protein>
    <submittedName>
        <fullName evidence="4">Alpha/beta hydrolase superfamily</fullName>
    </submittedName>
</protein>
<keyword evidence="5" id="KW-1185">Reference proteome</keyword>
<dbReference type="PANTHER" id="PTHR47751:SF1">
    <property type="entry name" value="SUPERFAMILY HYDROLASE, PUTATIVE (AFU_ORTHOLOGUE AFUA_2G16580)-RELATED"/>
    <property type="match status" value="1"/>
</dbReference>
<evidence type="ECO:0000256" key="1">
    <source>
        <dbReference type="SAM" id="MobiDB-lite"/>
    </source>
</evidence>
<proteinExistence type="predicted"/>
<dbReference type="PANTHER" id="PTHR47751">
    <property type="entry name" value="SUPERFAMILY HYDROLASE, PUTATIVE (AFU_ORTHOLOGUE AFUA_2G16580)-RELATED"/>
    <property type="match status" value="1"/>
</dbReference>
<keyword evidence="2" id="KW-0732">Signal</keyword>
<gene>
    <name evidence="4" type="ORF">NO1_1838</name>
</gene>
<comment type="caution">
    <text evidence="4">The sequence shown here is derived from an EMBL/GenBank/DDBJ whole genome shotgun (WGS) entry which is preliminary data.</text>
</comment>
<feature type="chain" id="PRO_5017204277" evidence="2">
    <location>
        <begin position="22"/>
        <end position="388"/>
    </location>
</feature>
<dbReference type="AlphaFoldDB" id="A0A388TCS9"/>
<evidence type="ECO:0000313" key="5">
    <source>
        <dbReference type="Proteomes" id="UP000269352"/>
    </source>
</evidence>
<reference evidence="4 5" key="1">
    <citation type="journal article" date="2019" name="ISME J.">
        <title>Genome analyses of uncultured TG2/ZB3 bacteria in 'Margulisbacteria' specifically attached to ectosymbiotic spirochetes of protists in the termite gut.</title>
        <authorList>
            <person name="Utami Y.D."/>
            <person name="Kuwahara H."/>
            <person name="Igai K."/>
            <person name="Murakami T."/>
            <person name="Sugaya K."/>
            <person name="Morikawa T."/>
            <person name="Nagura Y."/>
            <person name="Yuki M."/>
            <person name="Deevong P."/>
            <person name="Inoue T."/>
            <person name="Kihara K."/>
            <person name="Lo N."/>
            <person name="Yamada A."/>
            <person name="Ohkuma M."/>
            <person name="Hongoh Y."/>
        </authorList>
    </citation>
    <scope>NUCLEOTIDE SEQUENCE [LARGE SCALE GENOMIC DNA]</scope>
    <source>
        <strain evidence="4">NkOx7-01</strain>
    </source>
</reference>